<dbReference type="EMBL" id="CCYA01000238">
    <property type="protein sequence ID" value="CEH14027.1"/>
    <property type="molecule type" value="Genomic_DNA"/>
</dbReference>
<sequence length="998" mass="107542">MGRLLHAHPPARTPSSSGTSTSTSTSTSNGNGNANANGTSSPSLQNQKVFKRQRLDSGERVSTLQSPKMQPQQQAIGQKELQGKAQQLLLQRMQLPIWSARQHIVDAVRTSDTVVLLAETGSGKTTQVPQFLYEAGMTDDRAPLIGVTQPRRVAATSLASRVSAEMGEPDPGSINSKLPRSSSSRKNGKSRGTEEVGVGRVAYAIRFDDRTGPKTAIRFMTDGLLLREVIGTAASTGFGQRGQSKETHSQEDQSATNSGPTHSMLDRYSVLIIDEAHERTVDTDLLLGLVKRIQAKRKEAHIRWKDRQDRRARIASSTTSEQRHQDADAEPRLLKVVVMSATLDAEKFSTFFSLADAKGRTVPAPILYVQGRMHKVRLSHTLEPCLDWTEAARATVFQIHTTRPPGDVLIFGTGAEEIDGLCHTLSCLNGILELHDEKKRAEKGLGAGKVGEERLLPVPLYAALGPVGVAAAFAPTPPGYRKVIVATNIAETSITLPNIRYVIDCGLAKERGVKRGGAGGGARSGLGGSRITSLDAGPISKSAADQRAGRAGRTADGDCFRLYTLQSYEEELAEESTPEVERADLTNAFLALFSIGIMPHEFEWISRPEEEEVHASIVALSVLGAIEPCPAPQMGMRITRLGTRMAALPLPAPLARTLIAAGEEGPTVSRQARDLVAILSSDRASVLYLPAPHLKDASLVKGAGAGAKGKSESDKAAEAHAKFAHPTGDHATQLSALYAYMDANEEFSSKLLDLDGSRAGVGATNGKSKGMFKRRNMELKAWCEANYISFRNVKQVLDIRRQIDLICKKAGIVCDDHDRDLERSERGRSSGLLSASASASTSTRSTPDSADENETLRKADGLFVRRGGNASRQEGLANASGVEDYSALRRCLLKGRPADFAIRQEDGSYIKDGHLTLRIHPSSFLFGHNNPTRSNSTASAAGASSNAKPSAIIFDEVLFTTQYFARTVSAIEPAELASVDEEIRNRPALAGFVKRLEK</sequence>
<dbReference type="PANTHER" id="PTHR18934">
    <property type="entry name" value="ATP-DEPENDENT RNA HELICASE"/>
    <property type="match status" value="1"/>
</dbReference>
<feature type="region of interest" description="Disordered" evidence="6">
    <location>
        <begin position="304"/>
        <end position="327"/>
    </location>
</feature>
<keyword evidence="5" id="KW-0067">ATP-binding</keyword>
<dbReference type="AlphaFoldDB" id="A0A0P1BD09"/>
<dbReference type="GO" id="GO:0004386">
    <property type="term" value="F:helicase activity"/>
    <property type="evidence" value="ECO:0007669"/>
    <property type="project" value="UniProtKB-KW"/>
</dbReference>
<evidence type="ECO:0000259" key="8">
    <source>
        <dbReference type="PROSITE" id="PS51194"/>
    </source>
</evidence>
<dbReference type="Proteomes" id="UP000054845">
    <property type="component" value="Unassembled WGS sequence"/>
</dbReference>
<feature type="domain" description="Helicase C-terminal" evidence="8">
    <location>
        <begin position="395"/>
        <end position="596"/>
    </location>
</feature>
<evidence type="ECO:0000256" key="5">
    <source>
        <dbReference type="ARBA" id="ARBA00022840"/>
    </source>
</evidence>
<comment type="similarity">
    <text evidence="1">Belongs to the DEAD box helicase family. DEAH subfamily.</text>
</comment>
<keyword evidence="2" id="KW-0547">Nucleotide-binding</keyword>
<feature type="region of interest" description="Disordered" evidence="6">
    <location>
        <begin position="161"/>
        <end position="194"/>
    </location>
</feature>
<dbReference type="InterPro" id="IPR001650">
    <property type="entry name" value="Helicase_C-like"/>
</dbReference>
<dbReference type="InterPro" id="IPR007502">
    <property type="entry name" value="Helicase-assoc_dom"/>
</dbReference>
<dbReference type="GO" id="GO:0005524">
    <property type="term" value="F:ATP binding"/>
    <property type="evidence" value="ECO:0007669"/>
    <property type="project" value="UniProtKB-KW"/>
</dbReference>
<dbReference type="PROSITE" id="PS51192">
    <property type="entry name" value="HELICASE_ATP_BIND_1"/>
    <property type="match status" value="1"/>
</dbReference>
<dbReference type="PANTHER" id="PTHR18934:SF99">
    <property type="entry name" value="ATP-DEPENDENT RNA HELICASE DHX37-RELATED"/>
    <property type="match status" value="1"/>
</dbReference>
<feature type="compositionally biased region" description="Polar residues" evidence="6">
    <location>
        <begin position="252"/>
        <end position="261"/>
    </location>
</feature>
<dbReference type="PROSITE" id="PS00690">
    <property type="entry name" value="DEAH_ATP_HELICASE"/>
    <property type="match status" value="1"/>
</dbReference>
<dbReference type="STRING" id="401625.A0A0P1BD09"/>
<protein>
    <submittedName>
        <fullName evidence="9">DEAH-box RNA helicase</fullName>
    </submittedName>
</protein>
<evidence type="ECO:0000259" key="7">
    <source>
        <dbReference type="PROSITE" id="PS51192"/>
    </source>
</evidence>
<dbReference type="InterPro" id="IPR014001">
    <property type="entry name" value="Helicase_ATP-bd"/>
</dbReference>
<dbReference type="Pfam" id="PF00271">
    <property type="entry name" value="Helicase_C"/>
    <property type="match status" value="1"/>
</dbReference>
<dbReference type="SMART" id="SM00847">
    <property type="entry name" value="HA2"/>
    <property type="match status" value="1"/>
</dbReference>
<dbReference type="Gene3D" id="3.40.50.300">
    <property type="entry name" value="P-loop containing nucleotide triphosphate hydrolases"/>
    <property type="match status" value="2"/>
</dbReference>
<evidence type="ECO:0000256" key="4">
    <source>
        <dbReference type="ARBA" id="ARBA00022806"/>
    </source>
</evidence>
<feature type="compositionally biased region" description="Low complexity" evidence="6">
    <location>
        <begin position="13"/>
        <end position="43"/>
    </location>
</feature>
<dbReference type="OrthoDB" id="10253254at2759"/>
<feature type="domain" description="Helicase ATP-binding" evidence="7">
    <location>
        <begin position="105"/>
        <end position="361"/>
    </location>
</feature>
<evidence type="ECO:0000256" key="3">
    <source>
        <dbReference type="ARBA" id="ARBA00022801"/>
    </source>
</evidence>
<feature type="region of interest" description="Disordered" evidence="6">
    <location>
        <begin position="1"/>
        <end position="47"/>
    </location>
</feature>
<dbReference type="CDD" id="cd18791">
    <property type="entry name" value="SF2_C_RHA"/>
    <property type="match status" value="1"/>
</dbReference>
<dbReference type="InterPro" id="IPR002464">
    <property type="entry name" value="DNA/RNA_helicase_DEAH_CS"/>
</dbReference>
<accession>A0A0P1BD09</accession>
<dbReference type="GO" id="GO:0000462">
    <property type="term" value="P:maturation of SSU-rRNA from tricistronic rRNA transcript (SSU-rRNA, 5.8S rRNA, LSU-rRNA)"/>
    <property type="evidence" value="ECO:0007669"/>
    <property type="project" value="TreeGrafter"/>
</dbReference>
<dbReference type="SMART" id="SM00490">
    <property type="entry name" value="HELICc"/>
    <property type="match status" value="1"/>
</dbReference>
<evidence type="ECO:0000256" key="6">
    <source>
        <dbReference type="SAM" id="MobiDB-lite"/>
    </source>
</evidence>
<reference evidence="9 10" key="1">
    <citation type="submission" date="2014-09" db="EMBL/GenBank/DDBJ databases">
        <authorList>
            <person name="Magalhaes I.L.F."/>
            <person name="Oliveira U."/>
            <person name="Santos F.R."/>
            <person name="Vidigal T.H.D.A."/>
            <person name="Brescovit A.D."/>
            <person name="Santos A.J."/>
        </authorList>
    </citation>
    <scope>NUCLEOTIDE SEQUENCE [LARGE SCALE GENOMIC DNA]</scope>
</reference>
<evidence type="ECO:0000256" key="1">
    <source>
        <dbReference type="ARBA" id="ARBA00008792"/>
    </source>
</evidence>
<evidence type="ECO:0000256" key="2">
    <source>
        <dbReference type="ARBA" id="ARBA00022741"/>
    </source>
</evidence>
<dbReference type="Gene3D" id="1.20.120.1080">
    <property type="match status" value="1"/>
</dbReference>
<feature type="region of interest" description="Disordered" evidence="6">
    <location>
        <begin position="236"/>
        <end position="262"/>
    </location>
</feature>
<dbReference type="GO" id="GO:0003723">
    <property type="term" value="F:RNA binding"/>
    <property type="evidence" value="ECO:0007669"/>
    <property type="project" value="TreeGrafter"/>
</dbReference>
<keyword evidence="10" id="KW-1185">Reference proteome</keyword>
<dbReference type="InterPro" id="IPR027417">
    <property type="entry name" value="P-loop_NTPase"/>
</dbReference>
<name>A0A0P1BD09_9BASI</name>
<dbReference type="SMART" id="SM00487">
    <property type="entry name" value="DEXDc"/>
    <property type="match status" value="1"/>
</dbReference>
<feature type="region of interest" description="Disordered" evidence="6">
    <location>
        <begin position="824"/>
        <end position="864"/>
    </location>
</feature>
<proteinExistence type="inferred from homology"/>
<feature type="compositionally biased region" description="Low complexity" evidence="6">
    <location>
        <begin position="829"/>
        <end position="846"/>
    </location>
</feature>
<dbReference type="GO" id="GO:0016787">
    <property type="term" value="F:hydrolase activity"/>
    <property type="evidence" value="ECO:0007669"/>
    <property type="project" value="UniProtKB-KW"/>
</dbReference>
<dbReference type="PROSITE" id="PS51194">
    <property type="entry name" value="HELICASE_CTER"/>
    <property type="match status" value="1"/>
</dbReference>
<organism evidence="9 10">
    <name type="scientific">Ceraceosorus bombacis</name>
    <dbReference type="NCBI Taxonomy" id="401625"/>
    <lineage>
        <taxon>Eukaryota</taxon>
        <taxon>Fungi</taxon>
        <taxon>Dikarya</taxon>
        <taxon>Basidiomycota</taxon>
        <taxon>Ustilaginomycotina</taxon>
        <taxon>Exobasidiomycetes</taxon>
        <taxon>Ceraceosorales</taxon>
        <taxon>Ceraceosoraceae</taxon>
        <taxon>Ceraceosorus</taxon>
    </lineage>
</organism>
<keyword evidence="3" id="KW-0378">Hydrolase</keyword>
<dbReference type="GO" id="GO:1990904">
    <property type="term" value="C:ribonucleoprotein complex"/>
    <property type="evidence" value="ECO:0007669"/>
    <property type="project" value="UniProtKB-ARBA"/>
</dbReference>
<keyword evidence="4 9" id="KW-0347">Helicase</keyword>
<dbReference type="SUPFAM" id="SSF52540">
    <property type="entry name" value="P-loop containing nucleoside triphosphate hydrolases"/>
    <property type="match status" value="1"/>
</dbReference>
<evidence type="ECO:0000313" key="10">
    <source>
        <dbReference type="Proteomes" id="UP000054845"/>
    </source>
</evidence>
<evidence type="ECO:0000313" key="9">
    <source>
        <dbReference type="EMBL" id="CEH14027.1"/>
    </source>
</evidence>
<dbReference type="GO" id="GO:0005730">
    <property type="term" value="C:nucleolus"/>
    <property type="evidence" value="ECO:0007669"/>
    <property type="project" value="TreeGrafter"/>
</dbReference>